<evidence type="ECO:0000259" key="10">
    <source>
        <dbReference type="Pfam" id="PF00593"/>
    </source>
</evidence>
<reference evidence="12 13" key="1">
    <citation type="submission" date="2020-08" db="EMBL/GenBank/DDBJ databases">
        <title>The genome sequence of type strain Novosphingobium flavum NBRC 111647.</title>
        <authorList>
            <person name="Liu Y."/>
        </authorList>
    </citation>
    <scope>NUCLEOTIDE SEQUENCE [LARGE SCALE GENOMIC DNA]</scope>
    <source>
        <strain evidence="12 13">NBRC 111647</strain>
    </source>
</reference>
<evidence type="ECO:0000256" key="9">
    <source>
        <dbReference type="RuleBase" id="RU003357"/>
    </source>
</evidence>
<dbReference type="PANTHER" id="PTHR47234">
    <property type="match status" value="1"/>
</dbReference>
<dbReference type="InterPro" id="IPR036942">
    <property type="entry name" value="Beta-barrel_TonB_sf"/>
</dbReference>
<comment type="subcellular location">
    <subcellularLocation>
        <location evidence="1 8">Cell outer membrane</location>
        <topology evidence="1 8">Multi-pass membrane protein</topology>
    </subcellularLocation>
</comment>
<dbReference type="AlphaFoldDB" id="A0A7X1FR20"/>
<dbReference type="PANTHER" id="PTHR47234:SF2">
    <property type="entry name" value="TONB-DEPENDENT RECEPTOR"/>
    <property type="match status" value="1"/>
</dbReference>
<evidence type="ECO:0000313" key="13">
    <source>
        <dbReference type="Proteomes" id="UP000566813"/>
    </source>
</evidence>
<name>A0A7X1FR20_9SPHN</name>
<accession>A0A7X1FR20</accession>
<feature type="domain" description="TonB-dependent receptor plug" evidence="11">
    <location>
        <begin position="2"/>
        <end position="110"/>
    </location>
</feature>
<dbReference type="GO" id="GO:0009279">
    <property type="term" value="C:cell outer membrane"/>
    <property type="evidence" value="ECO:0007669"/>
    <property type="project" value="UniProtKB-SubCell"/>
</dbReference>
<keyword evidence="7 8" id="KW-0998">Cell outer membrane</keyword>
<keyword evidence="4 8" id="KW-0812">Transmembrane</keyword>
<dbReference type="Pfam" id="PF00593">
    <property type="entry name" value="TonB_dep_Rec_b-barrel"/>
    <property type="match status" value="1"/>
</dbReference>
<keyword evidence="2 8" id="KW-0813">Transport</keyword>
<feature type="domain" description="TonB-dependent receptor-like beta-barrel" evidence="10">
    <location>
        <begin position="427"/>
        <end position="872"/>
    </location>
</feature>
<evidence type="ECO:0000259" key="11">
    <source>
        <dbReference type="Pfam" id="PF07715"/>
    </source>
</evidence>
<evidence type="ECO:0000256" key="4">
    <source>
        <dbReference type="ARBA" id="ARBA00022692"/>
    </source>
</evidence>
<comment type="caution">
    <text evidence="12">The sequence shown here is derived from an EMBL/GenBank/DDBJ whole genome shotgun (WGS) entry which is preliminary data.</text>
</comment>
<dbReference type="Gene3D" id="2.170.130.10">
    <property type="entry name" value="TonB-dependent receptor, plug domain"/>
    <property type="match status" value="1"/>
</dbReference>
<comment type="similarity">
    <text evidence="8 9">Belongs to the TonB-dependent receptor family.</text>
</comment>
<dbReference type="SUPFAM" id="SSF56935">
    <property type="entry name" value="Porins"/>
    <property type="match status" value="1"/>
</dbReference>
<keyword evidence="3 8" id="KW-1134">Transmembrane beta strand</keyword>
<dbReference type="InterPro" id="IPR000531">
    <property type="entry name" value="Beta-barrel_TonB"/>
</dbReference>
<proteinExistence type="inferred from homology"/>
<gene>
    <name evidence="12" type="ORF">H7F51_04755</name>
</gene>
<evidence type="ECO:0000256" key="3">
    <source>
        <dbReference type="ARBA" id="ARBA00022452"/>
    </source>
</evidence>
<evidence type="ECO:0000256" key="7">
    <source>
        <dbReference type="ARBA" id="ARBA00023237"/>
    </source>
</evidence>
<evidence type="ECO:0000313" key="12">
    <source>
        <dbReference type="EMBL" id="MBC2664822.1"/>
    </source>
</evidence>
<evidence type="ECO:0000256" key="1">
    <source>
        <dbReference type="ARBA" id="ARBA00004571"/>
    </source>
</evidence>
<keyword evidence="5 9" id="KW-0798">TonB box</keyword>
<evidence type="ECO:0000256" key="6">
    <source>
        <dbReference type="ARBA" id="ARBA00023136"/>
    </source>
</evidence>
<sequence length="912" mass="97958">MPIAVVGADKIDDKGQTFLLDVLRDLPVAGQSLDRTASNFSNYDTGVATVNLRNLGSARTLVLINGRRSVGIPGSTAVDLNNIPTDLIDHVEIATGGASAVYGSDAVAGVVNIILKKKFTGVQLHLQGQISDRGDAGNQLASITAGKDFGGGAGHIIANFTYANDAGLASSARAYSQFDAPSRSSYAAQGLYDTSGTASYTLGDGTTYTFGANNAVKPYEGAAIDGYNRAADRLLATPIERYQASLLGNYEFSNAADAYFELNYTKTKARGSIEPLAVDDQGVQGQSVYNYDGSAFAGIPVTNPLLPATIANAAIANDQDVVNFRRRSNGIFDRSPRAERDYFRGVIGVRGSISPGWKYDLSYEHSQVRDDTRSESIMMTNYGAALNAITLNGQLVCADPAARAAGCVPINIFGFNTVTPAMIKWLTTYTGTGVVVPGATPGQTVTNDYLRWNYQDVASLNLTGSLFELPAGPVGVAVGAEYHREKSTQHYDPFTISGYSAAQQATDTVGSYHSAEAYGEVNVPILRDTPFFHDLSLEGAVRYANYSTIGSVWSYKYGGAWAPDRNIRFRAIYARAVRAPNINELDAKQSTTAPQVIDPCDQNEGNGDLAPGQLPSSATIPAACLAIPGIANYLKSHPYFAYTLAQVQTVTGLLGGNPNLKAEATDTFTAGFTLTPTFLPRFDLTADYYSIKVKNAISSVDQQTSVEQCLATGNPQFCNYVTRDANGFITAVDSFQVNAASYRVAGIDVQAHYWFPTHLFNPNERLSLSVYYNHKFKQEQTPFVGGVVSNELGQADTYAGSQLGTGFRNQFTLGADYATGPVSIAWSMKYYGPVDASEGAFHIPAYTYHNLQAKVAIGPDRKFEFYLGVNNLFDKQPPYIASGNSQFPGTNTVADTYDLFGRMLYAGVKARF</sequence>
<organism evidence="12 13">
    <name type="scientific">Novosphingobium flavum</name>
    <dbReference type="NCBI Taxonomy" id="1778672"/>
    <lineage>
        <taxon>Bacteria</taxon>
        <taxon>Pseudomonadati</taxon>
        <taxon>Pseudomonadota</taxon>
        <taxon>Alphaproteobacteria</taxon>
        <taxon>Sphingomonadales</taxon>
        <taxon>Sphingomonadaceae</taxon>
        <taxon>Novosphingobium</taxon>
    </lineage>
</organism>
<keyword evidence="13" id="KW-1185">Reference proteome</keyword>
<dbReference type="EMBL" id="JACLAW010000003">
    <property type="protein sequence ID" value="MBC2664822.1"/>
    <property type="molecule type" value="Genomic_DNA"/>
</dbReference>
<dbReference type="InterPro" id="IPR037066">
    <property type="entry name" value="Plug_dom_sf"/>
</dbReference>
<keyword evidence="6 8" id="KW-0472">Membrane</keyword>
<dbReference type="InterPro" id="IPR012910">
    <property type="entry name" value="Plug_dom"/>
</dbReference>
<evidence type="ECO:0000256" key="5">
    <source>
        <dbReference type="ARBA" id="ARBA00023077"/>
    </source>
</evidence>
<keyword evidence="12" id="KW-0675">Receptor</keyword>
<dbReference type="PROSITE" id="PS52016">
    <property type="entry name" value="TONB_DEPENDENT_REC_3"/>
    <property type="match status" value="1"/>
</dbReference>
<dbReference type="Pfam" id="PF07715">
    <property type="entry name" value="Plug"/>
    <property type="match status" value="1"/>
</dbReference>
<protein>
    <submittedName>
        <fullName evidence="12">TonB-dependent receptor</fullName>
    </submittedName>
</protein>
<dbReference type="Gene3D" id="2.40.170.20">
    <property type="entry name" value="TonB-dependent receptor, beta-barrel domain"/>
    <property type="match status" value="1"/>
</dbReference>
<evidence type="ECO:0000256" key="8">
    <source>
        <dbReference type="PROSITE-ProRule" id="PRU01360"/>
    </source>
</evidence>
<evidence type="ECO:0000256" key="2">
    <source>
        <dbReference type="ARBA" id="ARBA00022448"/>
    </source>
</evidence>
<dbReference type="Proteomes" id="UP000566813">
    <property type="component" value="Unassembled WGS sequence"/>
</dbReference>
<dbReference type="InterPro" id="IPR039426">
    <property type="entry name" value="TonB-dep_rcpt-like"/>
</dbReference>